<dbReference type="AlphaFoldDB" id="A0A8C4LJB2"/>
<evidence type="ECO:0000313" key="17">
    <source>
        <dbReference type="Proteomes" id="UP000694387"/>
    </source>
</evidence>
<evidence type="ECO:0000256" key="10">
    <source>
        <dbReference type="ARBA" id="ARBA00023004"/>
    </source>
</evidence>
<dbReference type="Proteomes" id="UP000694387">
    <property type="component" value="Chromosome 26"/>
</dbReference>
<evidence type="ECO:0000256" key="1">
    <source>
        <dbReference type="ARBA" id="ARBA00001971"/>
    </source>
</evidence>
<evidence type="ECO:0000256" key="8">
    <source>
        <dbReference type="ARBA" id="ARBA00022848"/>
    </source>
</evidence>
<evidence type="ECO:0000256" key="9">
    <source>
        <dbReference type="ARBA" id="ARBA00023002"/>
    </source>
</evidence>
<keyword evidence="9 14" id="KW-0560">Oxidoreductase</keyword>
<keyword evidence="15" id="KW-0732">Signal</keyword>
<dbReference type="PRINTS" id="PR00463">
    <property type="entry name" value="EP450I"/>
</dbReference>
<dbReference type="GO" id="GO:0005789">
    <property type="term" value="C:endoplasmic reticulum membrane"/>
    <property type="evidence" value="ECO:0007669"/>
    <property type="project" value="UniProtKB-SubCell"/>
</dbReference>
<evidence type="ECO:0000256" key="15">
    <source>
        <dbReference type="SAM" id="SignalP"/>
    </source>
</evidence>
<feature type="signal peptide" evidence="15">
    <location>
        <begin position="1"/>
        <end position="28"/>
    </location>
</feature>
<dbReference type="GO" id="GO:0019373">
    <property type="term" value="P:epoxygenase P450 pathway"/>
    <property type="evidence" value="ECO:0007669"/>
    <property type="project" value="TreeGrafter"/>
</dbReference>
<keyword evidence="12" id="KW-0472">Membrane</keyword>
<evidence type="ECO:0000256" key="14">
    <source>
        <dbReference type="RuleBase" id="RU000461"/>
    </source>
</evidence>
<evidence type="ECO:0000256" key="5">
    <source>
        <dbReference type="ARBA" id="ARBA00022617"/>
    </source>
</evidence>
<dbReference type="Gene3D" id="1.10.630.10">
    <property type="entry name" value="Cytochrome P450"/>
    <property type="match status" value="1"/>
</dbReference>
<comment type="cofactor">
    <cofactor evidence="1 13">
        <name>heme</name>
        <dbReference type="ChEBI" id="CHEBI:30413"/>
    </cofactor>
</comment>
<dbReference type="InterPro" id="IPR001128">
    <property type="entry name" value="Cyt_P450"/>
</dbReference>
<proteinExistence type="inferred from homology"/>
<evidence type="ECO:0000256" key="12">
    <source>
        <dbReference type="ARBA" id="ARBA00023136"/>
    </source>
</evidence>
<dbReference type="InterPro" id="IPR017972">
    <property type="entry name" value="Cyt_P450_CS"/>
</dbReference>
<dbReference type="InterPro" id="IPR002401">
    <property type="entry name" value="Cyt_P450_E_grp-I"/>
</dbReference>
<evidence type="ECO:0000256" key="7">
    <source>
        <dbReference type="ARBA" id="ARBA00022824"/>
    </source>
</evidence>
<keyword evidence="5 13" id="KW-0349">Heme</keyword>
<keyword evidence="8" id="KW-0492">Microsome</keyword>
<evidence type="ECO:0000256" key="6">
    <source>
        <dbReference type="ARBA" id="ARBA00022723"/>
    </source>
</evidence>
<feature type="chain" id="PRO_5040489230" evidence="15">
    <location>
        <begin position="29"/>
        <end position="457"/>
    </location>
</feature>
<keyword evidence="17" id="KW-1185">Reference proteome</keyword>
<dbReference type="GO" id="GO:0005506">
    <property type="term" value="F:iron ion binding"/>
    <property type="evidence" value="ECO:0007669"/>
    <property type="project" value="InterPro"/>
</dbReference>
<keyword evidence="6 13" id="KW-0479">Metal-binding</keyword>
<evidence type="ECO:0000256" key="4">
    <source>
        <dbReference type="ARBA" id="ARBA00010617"/>
    </source>
</evidence>
<reference evidence="16 17" key="1">
    <citation type="journal article" date="2020" name="Nat. Commun.">
        <title>Donkey genomes provide new insights into domestication and selection for coat color.</title>
        <authorList>
            <person name="Wang"/>
            <person name="C."/>
            <person name="Li"/>
            <person name="H."/>
            <person name="Guo"/>
            <person name="Y."/>
            <person name="Huang"/>
            <person name="J."/>
            <person name="Sun"/>
            <person name="Y."/>
            <person name="Min"/>
            <person name="J."/>
            <person name="Wang"/>
            <person name="J."/>
            <person name="Fang"/>
            <person name="X."/>
            <person name="Zhao"/>
            <person name="Z."/>
            <person name="Wang"/>
            <person name="S."/>
            <person name="Zhang"/>
            <person name="Y."/>
            <person name="Liu"/>
            <person name="Q."/>
            <person name="Jiang"/>
            <person name="Q."/>
            <person name="Wang"/>
            <person name="X."/>
            <person name="Guo"/>
            <person name="Y."/>
            <person name="Yang"/>
            <person name="C."/>
            <person name="Wang"/>
            <person name="Y."/>
            <person name="Tian"/>
            <person name="F."/>
            <person name="Zhuang"/>
            <person name="G."/>
            <person name="Fan"/>
            <person name="Y."/>
            <person name="Gao"/>
            <person name="Q."/>
            <person name="Li"/>
            <person name="Y."/>
            <person name="Ju"/>
            <person name="Z."/>
            <person name="Li"/>
            <person name="J."/>
            <person name="Li"/>
            <person name="R."/>
            <person name="Hou"/>
            <person name="M."/>
            <person name="Yang"/>
            <person name="G."/>
            <person name="Liu"/>
            <person name="G."/>
            <person name="Liu"/>
            <person name="W."/>
            <person name="Guo"/>
            <person name="J."/>
            <person name="Pan"/>
            <person name="S."/>
            <person name="Fan"/>
            <person name="G."/>
            <person name="Zhang"/>
            <person name="W."/>
            <person name="Zhang"/>
            <person name="R."/>
            <person name="Yu"/>
            <person name="J."/>
            <person name="Zhang"/>
            <person name="X."/>
            <person name="Yin"/>
            <person name="Q."/>
            <person name="Ji"/>
            <person name="C."/>
            <person name="Jin"/>
            <person name="Y."/>
            <person name="Yue"/>
            <person name="G."/>
            <person name="Liu"/>
            <person name="M."/>
            <person name="Xu"/>
            <person name="J."/>
            <person name="Liu"/>
            <person name="S."/>
            <person name="Jordana"/>
            <person name="J."/>
            <person name="Noce"/>
            <person name="A."/>
            <person name="Amills"/>
            <person name="M."/>
            <person name="Wu"/>
            <person name="D.D."/>
            <person name="Li"/>
            <person name="S."/>
            <person name="Zhou"/>
            <person name="X. and Zhong"/>
            <person name="J."/>
        </authorList>
    </citation>
    <scope>NUCLEOTIDE SEQUENCE [LARGE SCALE GENOMIC DNA]</scope>
</reference>
<evidence type="ECO:0000256" key="2">
    <source>
        <dbReference type="ARBA" id="ARBA00004174"/>
    </source>
</evidence>
<dbReference type="Ensembl" id="ENSEAST00005009634.2">
    <property type="protein sequence ID" value="ENSEASP00005008845.2"/>
    <property type="gene ID" value="ENSEASG00005006356.2"/>
</dbReference>
<evidence type="ECO:0000256" key="13">
    <source>
        <dbReference type="PIRSR" id="PIRSR602401-1"/>
    </source>
</evidence>
<sequence length="457" mass="52117">MELSMLLLLALLTGLLLLLFRGCPNAHGLLPPGPRPLPSLGNLLQMDTRGLLKSFLRVRCREMESEGGSLPLGHWEALVDQGEAFSGWGKIAVIEQIFQGYDKVRDFRMGKWNVEERIQEEAQCLVKELRNTKAEPQGMALQDPTFFFHATTTNIIYSLVFGKCFSYRDPEFLRLLDLFYQSFALLSSFSSHVFQLFLDFLQYFPGTHRKVYKNPMEINAFTSRSVEEDRETLDPSNPWDFINTYLLHMDKEKSNPNSEFRQQNLIITVLSLFFAGMETANTTLCNGFLIMLKYPPKTERVHKEIDQVIGSHCSPALDDQTRMPYTDAAIHEIQRFLDLLPMSVPHVVTKDIHFHRYLIPKGTEVYPILSSALHDSRYFEKPDAFNPDHFLDASGALKENEAFIPFSTDKHICLGKENFSMASPMAPEDIDLTPQESGVGKIPPMYQISFLPCPCQG</sequence>
<dbReference type="Pfam" id="PF00067">
    <property type="entry name" value="p450"/>
    <property type="match status" value="1"/>
</dbReference>
<keyword evidence="11 14" id="KW-0503">Monooxygenase</keyword>
<keyword evidence="10 13" id="KW-0408">Iron</keyword>
<comment type="similarity">
    <text evidence="4 14">Belongs to the cytochrome P450 family.</text>
</comment>
<reference evidence="16" key="2">
    <citation type="submission" date="2025-08" db="UniProtKB">
        <authorList>
            <consortium name="Ensembl"/>
        </authorList>
    </citation>
    <scope>IDENTIFICATION</scope>
</reference>
<reference evidence="16" key="3">
    <citation type="submission" date="2025-09" db="UniProtKB">
        <authorList>
            <consortium name="Ensembl"/>
        </authorList>
    </citation>
    <scope>IDENTIFICATION</scope>
</reference>
<evidence type="ECO:0000256" key="3">
    <source>
        <dbReference type="ARBA" id="ARBA00004406"/>
    </source>
</evidence>
<accession>A0A8C4LJB2</accession>
<dbReference type="PANTHER" id="PTHR24300:SF406">
    <property type="entry name" value="CYTOCHROME P450 2B6"/>
    <property type="match status" value="1"/>
</dbReference>
<evidence type="ECO:0000313" key="16">
    <source>
        <dbReference type="Ensembl" id="ENSEASP00005008845.2"/>
    </source>
</evidence>
<dbReference type="FunFam" id="1.10.630.10:FF:000238">
    <property type="entry name" value="Cytochrome P450 2A6"/>
    <property type="match status" value="1"/>
</dbReference>
<organism evidence="16 17">
    <name type="scientific">Equus asinus</name>
    <name type="common">Donkey</name>
    <name type="synonym">Equus africanus asinus</name>
    <dbReference type="NCBI Taxonomy" id="9793"/>
    <lineage>
        <taxon>Eukaryota</taxon>
        <taxon>Metazoa</taxon>
        <taxon>Chordata</taxon>
        <taxon>Craniata</taxon>
        <taxon>Vertebrata</taxon>
        <taxon>Euteleostomi</taxon>
        <taxon>Mammalia</taxon>
        <taxon>Eutheria</taxon>
        <taxon>Laurasiatheria</taxon>
        <taxon>Perissodactyla</taxon>
        <taxon>Equidae</taxon>
        <taxon>Equus</taxon>
    </lineage>
</organism>
<dbReference type="PANTHER" id="PTHR24300">
    <property type="entry name" value="CYTOCHROME P450 508A4-RELATED"/>
    <property type="match status" value="1"/>
</dbReference>
<dbReference type="GO" id="GO:0006805">
    <property type="term" value="P:xenobiotic metabolic process"/>
    <property type="evidence" value="ECO:0007669"/>
    <property type="project" value="TreeGrafter"/>
</dbReference>
<comment type="subcellular location">
    <subcellularLocation>
        <location evidence="3">Endoplasmic reticulum membrane</location>
        <topology evidence="3">Peripheral membrane protein</topology>
    </subcellularLocation>
    <subcellularLocation>
        <location evidence="2">Microsome membrane</location>
        <topology evidence="2">Peripheral membrane protein</topology>
    </subcellularLocation>
</comment>
<dbReference type="InterPro" id="IPR008068">
    <property type="entry name" value="Cyt_P450_E_grp-I_CYP2B-like"/>
</dbReference>
<dbReference type="GO" id="GO:0016712">
    <property type="term" value="F:oxidoreductase activity, acting on paired donors, with incorporation or reduction of molecular oxygen, reduced flavin or flavoprotein as one donor, and incorporation of one atom of oxygen"/>
    <property type="evidence" value="ECO:0007669"/>
    <property type="project" value="InterPro"/>
</dbReference>
<name>A0A8C4LJB2_EQUAS</name>
<protein>
    <submittedName>
        <fullName evidence="16">Uncharacterized protein</fullName>
    </submittedName>
</protein>
<dbReference type="SUPFAM" id="SSF48264">
    <property type="entry name" value="Cytochrome P450"/>
    <property type="match status" value="1"/>
</dbReference>
<dbReference type="GO" id="GO:0020037">
    <property type="term" value="F:heme binding"/>
    <property type="evidence" value="ECO:0007669"/>
    <property type="project" value="InterPro"/>
</dbReference>
<dbReference type="InterPro" id="IPR050182">
    <property type="entry name" value="Cytochrome_P450_fam2"/>
</dbReference>
<dbReference type="PROSITE" id="PS00086">
    <property type="entry name" value="CYTOCHROME_P450"/>
    <property type="match status" value="1"/>
</dbReference>
<keyword evidence="7" id="KW-0256">Endoplasmic reticulum</keyword>
<evidence type="ECO:0000256" key="11">
    <source>
        <dbReference type="ARBA" id="ARBA00023033"/>
    </source>
</evidence>
<feature type="binding site" description="axial binding residue" evidence="13">
    <location>
        <position position="413"/>
    </location>
    <ligand>
        <name>heme</name>
        <dbReference type="ChEBI" id="CHEBI:30413"/>
    </ligand>
    <ligandPart>
        <name>Fe</name>
        <dbReference type="ChEBI" id="CHEBI:18248"/>
    </ligandPart>
</feature>
<dbReference type="GO" id="GO:0008392">
    <property type="term" value="F:arachidonate epoxygenase activity"/>
    <property type="evidence" value="ECO:0007669"/>
    <property type="project" value="TreeGrafter"/>
</dbReference>
<gene>
    <name evidence="16" type="primary">LOC106843802</name>
</gene>
<dbReference type="GeneTree" id="ENSGT00940000157162"/>
<dbReference type="PRINTS" id="PR01685">
    <property type="entry name" value="EP450ICYP2B"/>
</dbReference>
<dbReference type="InterPro" id="IPR036396">
    <property type="entry name" value="Cyt_P450_sf"/>
</dbReference>